<feature type="transmembrane region" description="Helical" evidence="1">
    <location>
        <begin position="403"/>
        <end position="424"/>
    </location>
</feature>
<name>A0A432MS25_9BACT</name>
<dbReference type="Gene3D" id="1.20.210.10">
    <property type="entry name" value="Cytochrome c oxidase-like, subunit I domain"/>
    <property type="match status" value="1"/>
</dbReference>
<feature type="transmembrane region" description="Helical" evidence="1">
    <location>
        <begin position="221"/>
        <end position="243"/>
    </location>
</feature>
<evidence type="ECO:0000256" key="1">
    <source>
        <dbReference type="SAM" id="Phobius"/>
    </source>
</evidence>
<feature type="transmembrane region" description="Helical" evidence="1">
    <location>
        <begin position="620"/>
        <end position="643"/>
    </location>
</feature>
<dbReference type="GO" id="GO:0016020">
    <property type="term" value="C:membrane"/>
    <property type="evidence" value="ECO:0007669"/>
    <property type="project" value="InterPro"/>
</dbReference>
<organism evidence="3 4">
    <name type="scientific">Tautonia sociabilis</name>
    <dbReference type="NCBI Taxonomy" id="2080755"/>
    <lineage>
        <taxon>Bacteria</taxon>
        <taxon>Pseudomonadati</taxon>
        <taxon>Planctomycetota</taxon>
        <taxon>Planctomycetia</taxon>
        <taxon>Isosphaerales</taxon>
        <taxon>Isosphaeraceae</taxon>
        <taxon>Tautonia</taxon>
    </lineage>
</organism>
<feature type="transmembrane region" description="Helical" evidence="1">
    <location>
        <begin position="356"/>
        <end position="376"/>
    </location>
</feature>
<reference evidence="3 4" key="1">
    <citation type="submission" date="2018-12" db="EMBL/GenBank/DDBJ databases">
        <authorList>
            <person name="Toschakov S.V."/>
        </authorList>
    </citation>
    <scope>NUCLEOTIDE SEQUENCE [LARGE SCALE GENOMIC DNA]</scope>
    <source>
        <strain evidence="3 4">GM2012</strain>
    </source>
</reference>
<dbReference type="GO" id="GO:0009060">
    <property type="term" value="P:aerobic respiration"/>
    <property type="evidence" value="ECO:0007669"/>
    <property type="project" value="InterPro"/>
</dbReference>
<protein>
    <submittedName>
        <fullName evidence="3">Nitric-oxide reductase large subunit</fullName>
    </submittedName>
</protein>
<feature type="domain" description="Nitric oxide reductase subunit B cytochrome c-like" evidence="2">
    <location>
        <begin position="34"/>
        <end position="208"/>
    </location>
</feature>
<dbReference type="GO" id="GO:0020037">
    <property type="term" value="F:heme binding"/>
    <property type="evidence" value="ECO:0007669"/>
    <property type="project" value="InterPro"/>
</dbReference>
<dbReference type="Proteomes" id="UP000280296">
    <property type="component" value="Unassembled WGS sequence"/>
</dbReference>
<dbReference type="InterPro" id="IPR000883">
    <property type="entry name" value="Cyt_C_Oxase_1"/>
</dbReference>
<dbReference type="OrthoDB" id="9767153at2"/>
<feature type="transmembrane region" description="Helical" evidence="1">
    <location>
        <begin position="506"/>
        <end position="530"/>
    </location>
</feature>
<gene>
    <name evidence="3" type="ORF">TsocGM_00465</name>
</gene>
<keyword evidence="1" id="KW-0472">Membrane</keyword>
<feature type="transmembrane region" description="Helical" evidence="1">
    <location>
        <begin position="436"/>
        <end position="457"/>
    </location>
</feature>
<feature type="transmembrane region" description="Helical" evidence="1">
    <location>
        <begin position="469"/>
        <end position="494"/>
    </location>
</feature>
<dbReference type="RefSeq" id="WP_126723353.1">
    <property type="nucleotide sequence ID" value="NZ_RYZH01000001.1"/>
</dbReference>
<dbReference type="SUPFAM" id="SSF81442">
    <property type="entry name" value="Cytochrome c oxidase subunit I-like"/>
    <property type="match status" value="1"/>
</dbReference>
<keyword evidence="4" id="KW-1185">Reference proteome</keyword>
<dbReference type="PANTHER" id="PTHR10422">
    <property type="entry name" value="CYTOCHROME C OXIDASE SUBUNIT 1"/>
    <property type="match status" value="1"/>
</dbReference>
<dbReference type="GO" id="GO:0004129">
    <property type="term" value="F:cytochrome-c oxidase activity"/>
    <property type="evidence" value="ECO:0007669"/>
    <property type="project" value="InterPro"/>
</dbReference>
<dbReference type="InterPro" id="IPR054309">
    <property type="entry name" value="NorB_cytochrome_c-like"/>
</dbReference>
<feature type="transmembrane region" description="Helical" evidence="1">
    <location>
        <begin position="536"/>
        <end position="557"/>
    </location>
</feature>
<sequence length="742" mass="83013">MRRLWIAFIIVMGASFLVLGWIGTRIYQEMPPIPAKVVSNDGKMLTDEGEILAGQNVWQSLGGMEVGSVWGHGSYVAPDWTADWLHREATFILDRWATDEFGAEYARLDEERQAQLQGRLAEVMRSNTFDPDSRTISLPSIRAEAFEANLEHYSDVFANGRAEYAIPKDTVTNADRMKTLSAFFFWTSWAASTNRPGSDVTYTQNWPYEPLVGNRATGETVVWTGVSIIMLLAGISAMVWWYAARKSENVSSSLPDSDPLGQWVATPSQRATIKYFWVVAALVLVQMLLGVVTAHYGVEGDGFYGIPLSKWLPYSVTRTWHVQTGLFWIATAWLAAGLFIGPLVSEHEPRGQRLGVDLLFLALLLVVGGSLTGQWLSVRNQLTDRTSFYFGHQGYEYVDLGRAWQIALFLGLLFWLILMVRALLPALRRGGEQKQLVTLLAVATAAIALFYGAGLTWGRHSHLSMVEYWRWWVVHLWVEGFFEVFATTVIAFFFMRLGLIRPGVAAAAALLSATIFLAGGIIGTCHHLYFSGTPTVALAWGSVFSALEVVPLALVGFDAMEDLRRSHLTPWVQRYKWPIYFFVAVAFWNMIGAGLFGFMINPPIALYYMQGLNTTPVHGHAALFGVYGMLGIGLMLVCLRALIPGREWKDGTLRFSFWAMNGGLMAMCVLSLLPVGLMQTWASVEHGYWYARSPEFMQTDLMQWLRWMRVPGDTLFFLGAVALVVFVAGLKTGHSFRKVETE</sequence>
<reference evidence="3 4" key="2">
    <citation type="submission" date="2019-01" db="EMBL/GenBank/DDBJ databases">
        <title>Tautonia sociabilis, a novel thermotolerant planctomycete of Isosphaeraceae family, isolated from a 4000 m deep subterranean habitat.</title>
        <authorList>
            <person name="Kovaleva O.L."/>
            <person name="Elcheninov A.G."/>
            <person name="Van Heerden E."/>
            <person name="Toshchakov S.V."/>
            <person name="Novikov A."/>
            <person name="Bonch-Osmolovskaya E.A."/>
            <person name="Kublanov I.V."/>
        </authorList>
    </citation>
    <scope>NUCLEOTIDE SEQUENCE [LARGE SCALE GENOMIC DNA]</scope>
    <source>
        <strain evidence="3 4">GM2012</strain>
    </source>
</reference>
<feature type="transmembrane region" description="Helical" evidence="1">
    <location>
        <begin position="275"/>
        <end position="298"/>
    </location>
</feature>
<dbReference type="EMBL" id="RYZH01000001">
    <property type="protein sequence ID" value="RUL89678.1"/>
    <property type="molecule type" value="Genomic_DNA"/>
</dbReference>
<evidence type="ECO:0000313" key="4">
    <source>
        <dbReference type="Proteomes" id="UP000280296"/>
    </source>
</evidence>
<evidence type="ECO:0000259" key="2">
    <source>
        <dbReference type="Pfam" id="PF22085"/>
    </source>
</evidence>
<proteinExistence type="predicted"/>
<dbReference type="Pfam" id="PF22085">
    <property type="entry name" value="NorB_cytochrome_c-like"/>
    <property type="match status" value="1"/>
</dbReference>
<keyword evidence="1" id="KW-1133">Transmembrane helix</keyword>
<dbReference type="AlphaFoldDB" id="A0A432MS25"/>
<feature type="transmembrane region" description="Helical" evidence="1">
    <location>
        <begin position="577"/>
        <end position="600"/>
    </location>
</feature>
<comment type="caution">
    <text evidence="3">The sequence shown here is derived from an EMBL/GenBank/DDBJ whole genome shotgun (WGS) entry which is preliminary data.</text>
</comment>
<accession>A0A432MS25</accession>
<keyword evidence="1" id="KW-0812">Transmembrane</keyword>
<feature type="transmembrane region" description="Helical" evidence="1">
    <location>
        <begin position="325"/>
        <end position="344"/>
    </location>
</feature>
<evidence type="ECO:0000313" key="3">
    <source>
        <dbReference type="EMBL" id="RUL89678.1"/>
    </source>
</evidence>
<dbReference type="InterPro" id="IPR036927">
    <property type="entry name" value="Cyt_c_oxase-like_su1_sf"/>
</dbReference>
<dbReference type="Pfam" id="PF00115">
    <property type="entry name" value="COX1"/>
    <property type="match status" value="1"/>
</dbReference>
<feature type="transmembrane region" description="Helical" evidence="1">
    <location>
        <begin position="655"/>
        <end position="677"/>
    </location>
</feature>
<feature type="transmembrane region" description="Helical" evidence="1">
    <location>
        <begin position="714"/>
        <end position="730"/>
    </location>
</feature>
<dbReference type="PANTHER" id="PTHR10422:SF38">
    <property type="entry name" value="CYTOCHROME B SUBUNIT OF NITRIC OXIDE REDUCTASE"/>
    <property type="match status" value="1"/>
</dbReference>